<accession>A0A4D6L218</accession>
<evidence type="ECO:0000313" key="2">
    <source>
        <dbReference type="Proteomes" id="UP000501690"/>
    </source>
</evidence>
<keyword evidence="2" id="KW-1185">Reference proteome</keyword>
<dbReference type="AlphaFoldDB" id="A0A4D6L218"/>
<name>A0A4D6L218_VIGUN</name>
<organism evidence="1 2">
    <name type="scientific">Vigna unguiculata</name>
    <name type="common">Cowpea</name>
    <dbReference type="NCBI Taxonomy" id="3917"/>
    <lineage>
        <taxon>Eukaryota</taxon>
        <taxon>Viridiplantae</taxon>
        <taxon>Streptophyta</taxon>
        <taxon>Embryophyta</taxon>
        <taxon>Tracheophyta</taxon>
        <taxon>Spermatophyta</taxon>
        <taxon>Magnoliopsida</taxon>
        <taxon>eudicotyledons</taxon>
        <taxon>Gunneridae</taxon>
        <taxon>Pentapetalae</taxon>
        <taxon>rosids</taxon>
        <taxon>fabids</taxon>
        <taxon>Fabales</taxon>
        <taxon>Fabaceae</taxon>
        <taxon>Papilionoideae</taxon>
        <taxon>50 kb inversion clade</taxon>
        <taxon>NPAAA clade</taxon>
        <taxon>indigoferoid/millettioid clade</taxon>
        <taxon>Phaseoleae</taxon>
        <taxon>Vigna</taxon>
    </lineage>
</organism>
<proteinExistence type="predicted"/>
<sequence>MQLFPLSLSLRCCHRVSDHLRPLQPREGEGEPSLCCTSISVFPPDLSLPFTKLCSPITNPQLHSSSPVRCWNGEGSPEVVTEVVAREIFKERWQTNMGIEGGGGGGRSGGGDDNITSKTILSNGKVVLKLHHLPLKKSYGTNTSINGVSEPGFGIISERIRRVLSLLLGNFDEDLAHITGSENLVHLGKFLALIRTKARCKYTIGYASSLQELAGCTLTEAFEGVHVRTAEAKDDMPPSPFSH</sequence>
<reference evidence="1 2" key="1">
    <citation type="submission" date="2019-04" db="EMBL/GenBank/DDBJ databases">
        <title>An improved genome assembly and genetic linkage map for asparagus bean, Vigna unguiculata ssp. sesquipedialis.</title>
        <authorList>
            <person name="Xia Q."/>
            <person name="Zhang R."/>
            <person name="Dong Y."/>
        </authorList>
    </citation>
    <scope>NUCLEOTIDE SEQUENCE [LARGE SCALE GENOMIC DNA]</scope>
    <source>
        <tissue evidence="1">Leaf</tissue>
    </source>
</reference>
<dbReference type="Proteomes" id="UP000501690">
    <property type="component" value="Linkage Group LG2"/>
</dbReference>
<gene>
    <name evidence="1" type="ORF">DEO72_LG2g2882</name>
</gene>
<protein>
    <submittedName>
        <fullName evidence="1">Uncharacterized protein</fullName>
    </submittedName>
</protein>
<evidence type="ECO:0000313" key="1">
    <source>
        <dbReference type="EMBL" id="QCD82542.1"/>
    </source>
</evidence>
<dbReference type="EMBL" id="CP039346">
    <property type="protein sequence ID" value="QCD82542.1"/>
    <property type="molecule type" value="Genomic_DNA"/>
</dbReference>